<feature type="region of interest" description="Disordered" evidence="1">
    <location>
        <begin position="1"/>
        <end position="21"/>
    </location>
</feature>
<proteinExistence type="predicted"/>
<reference evidence="2" key="1">
    <citation type="submission" date="2014-07" db="EMBL/GenBank/DDBJ databases">
        <authorList>
            <person name="Zhang J.E."/>
            <person name="Yang H."/>
            <person name="Guo J."/>
            <person name="Deng Z."/>
            <person name="Luo H."/>
            <person name="Luo M."/>
            <person name="Zhao B."/>
        </authorList>
    </citation>
    <scope>NUCLEOTIDE SEQUENCE</scope>
    <source>
        <strain evidence="2">AM4</strain>
    </source>
</reference>
<organism evidence="2">
    <name type="scientific">Actinomyces succiniciruminis</name>
    <dbReference type="NCBI Taxonomy" id="1522002"/>
    <lineage>
        <taxon>Bacteria</taxon>
        <taxon>Bacillati</taxon>
        <taxon>Actinomycetota</taxon>
        <taxon>Actinomycetes</taxon>
        <taxon>Actinomycetales</taxon>
        <taxon>Actinomycetaceae</taxon>
        <taxon>Actinomyces</taxon>
    </lineage>
</organism>
<gene>
    <name evidence="2" type="ORF">AAM4_0368</name>
</gene>
<dbReference type="EMBL" id="LK995470">
    <property type="protein sequence ID" value="CED90263.1"/>
    <property type="molecule type" value="Genomic_DNA"/>
</dbReference>
<accession>A0A1L7RMG0</accession>
<dbReference type="RefSeq" id="WP_210578578.1">
    <property type="nucleotide sequence ID" value="NZ_LK995470.1"/>
</dbReference>
<protein>
    <submittedName>
        <fullName evidence="2">Uncharacterized protein</fullName>
    </submittedName>
</protein>
<dbReference type="AlphaFoldDB" id="A0A1L7RMG0"/>
<sequence length="114" mass="12822">MEFPDTFTRIRPGRVPDEMNPRRTVRSWDAGTQEITLAGFLDSESPGEQPSATRSELVTTAVLYLADTRADVRRGDRITDGARTWDVQGFPAAPRNPFTGWQPYKVVNLQEVRG</sequence>
<evidence type="ECO:0000256" key="1">
    <source>
        <dbReference type="SAM" id="MobiDB-lite"/>
    </source>
</evidence>
<name>A0A1L7RMG0_9ACTO</name>
<evidence type="ECO:0000313" key="2">
    <source>
        <dbReference type="EMBL" id="CED90263.1"/>
    </source>
</evidence>